<name>A0ACC2BGN7_DIPCM</name>
<gene>
    <name evidence="1" type="ORF">O6H91_15G025500</name>
</gene>
<dbReference type="EMBL" id="CM055106">
    <property type="protein sequence ID" value="KAJ7528910.1"/>
    <property type="molecule type" value="Genomic_DNA"/>
</dbReference>
<keyword evidence="2" id="KW-1185">Reference proteome</keyword>
<comment type="caution">
    <text evidence="1">The sequence shown here is derived from an EMBL/GenBank/DDBJ whole genome shotgun (WGS) entry which is preliminary data.</text>
</comment>
<accession>A0ACC2BGN7</accession>
<evidence type="ECO:0000313" key="1">
    <source>
        <dbReference type="EMBL" id="KAJ7528910.1"/>
    </source>
</evidence>
<protein>
    <submittedName>
        <fullName evidence="1">Uncharacterized protein</fullName>
    </submittedName>
</protein>
<organism evidence="1 2">
    <name type="scientific">Diphasiastrum complanatum</name>
    <name type="common">Issler's clubmoss</name>
    <name type="synonym">Lycopodium complanatum</name>
    <dbReference type="NCBI Taxonomy" id="34168"/>
    <lineage>
        <taxon>Eukaryota</taxon>
        <taxon>Viridiplantae</taxon>
        <taxon>Streptophyta</taxon>
        <taxon>Embryophyta</taxon>
        <taxon>Tracheophyta</taxon>
        <taxon>Lycopodiopsida</taxon>
        <taxon>Lycopodiales</taxon>
        <taxon>Lycopodiaceae</taxon>
        <taxon>Lycopodioideae</taxon>
        <taxon>Diphasiastrum</taxon>
    </lineage>
</organism>
<dbReference type="Proteomes" id="UP001162992">
    <property type="component" value="Chromosome 15"/>
</dbReference>
<evidence type="ECO:0000313" key="2">
    <source>
        <dbReference type="Proteomes" id="UP001162992"/>
    </source>
</evidence>
<proteinExistence type="predicted"/>
<sequence length="645" mass="71712">MAKAVVPGVQERLRSIVGIKGWEYVVYWKISDDQRFAEWVGCCCVGTSSQGLHHALESDVFSSAPYFEGSTVRCPDLYVSHAVTKTCLMLSEMPTSVPLDQTGQYNWKTLCRSFGQVLLSGQPLWTHYPVSTDPGLGQDKLQTKVYIPTQNGIIELGISSHVVENAALIQYVKSRCGDTWQEFNVRDVTRTSLQSFHIPLRNDKGLLDTNDLLGGSNVSPLDLSSESALSLGYGRDNMQGYQSSLDQQPFKMFYPSHGAAGGTGELVERNLQLNTASEGNQVQWCSSTDSHPWGVPDGPLSEQFSSQVAHTHLSLFGQEKRVPLTGHHSVQEQYEGSGDSSRLEKNLSAFVQNFHEISVPVVPAQTFHAASESPRGSGLSKENSDRDIKHETRAESSDCSEQIDDEDEKGVPRSGRRHLSKNLVAERKRRKKLNDRLYSLRALVPKITKMDRASILGDAIEYVKELQQQVKDLQDELLETKEDDMQANVATIPEENMNPLLLDEEIGVHVGDDGRGSSKLDPLSTPSLDMGERQIEELRQPMQVEVSKMDAHLFTLRIFCEKRPGVFVKLLQALDTLGLDVLHANITTFRGLVLNVFNAEIRDKELMQAEQVKETLLEMTSQSDCRIANLGNGHVVGPQLISFDS</sequence>
<reference evidence="2" key="1">
    <citation type="journal article" date="2024" name="Proc. Natl. Acad. Sci. U.S.A.">
        <title>Extraordinary preservation of gene collinearity over three hundred million years revealed in homosporous lycophytes.</title>
        <authorList>
            <person name="Li C."/>
            <person name="Wickell D."/>
            <person name="Kuo L.Y."/>
            <person name="Chen X."/>
            <person name="Nie B."/>
            <person name="Liao X."/>
            <person name="Peng D."/>
            <person name="Ji J."/>
            <person name="Jenkins J."/>
            <person name="Williams M."/>
            <person name="Shu S."/>
            <person name="Plott C."/>
            <person name="Barry K."/>
            <person name="Rajasekar S."/>
            <person name="Grimwood J."/>
            <person name="Han X."/>
            <person name="Sun S."/>
            <person name="Hou Z."/>
            <person name="He W."/>
            <person name="Dai G."/>
            <person name="Sun C."/>
            <person name="Schmutz J."/>
            <person name="Leebens-Mack J.H."/>
            <person name="Li F.W."/>
            <person name="Wang L."/>
        </authorList>
    </citation>
    <scope>NUCLEOTIDE SEQUENCE [LARGE SCALE GENOMIC DNA]</scope>
    <source>
        <strain evidence="2">cv. PW_Plant_1</strain>
    </source>
</reference>